<feature type="chain" id="PRO_5040728632" description="Outer membrane protein beta-barrel domain-containing protein" evidence="1">
    <location>
        <begin position="23"/>
        <end position="182"/>
    </location>
</feature>
<keyword evidence="3" id="KW-1185">Reference proteome</keyword>
<dbReference type="SUPFAM" id="SSF56925">
    <property type="entry name" value="OMPA-like"/>
    <property type="match status" value="1"/>
</dbReference>
<evidence type="ECO:0000313" key="3">
    <source>
        <dbReference type="Proteomes" id="UP001231445"/>
    </source>
</evidence>
<dbReference type="EMBL" id="CP127221">
    <property type="protein sequence ID" value="WIW94965.1"/>
    <property type="molecule type" value="Genomic_DNA"/>
</dbReference>
<reference evidence="2 3" key="1">
    <citation type="submission" date="2023-06" db="EMBL/GenBank/DDBJ databases">
        <title>Altererythrobacter rubellus NBRC 112769 genome.</title>
        <authorList>
            <person name="Zhang K."/>
        </authorList>
    </citation>
    <scope>NUCLEOTIDE SEQUENCE [LARGE SCALE GENOMIC DNA]</scope>
    <source>
        <strain evidence="2 3">NBRC 112769</strain>
    </source>
</reference>
<evidence type="ECO:0008006" key="4">
    <source>
        <dbReference type="Google" id="ProtNLM"/>
    </source>
</evidence>
<dbReference type="InterPro" id="IPR011250">
    <property type="entry name" value="OMP/PagP_B-barrel"/>
</dbReference>
<sequence length="182" mass="19108">MKKQFVAGLFAAAMMTPAAALAQDSNETETFIGVSAGYHDLGIGSDEAEGFDIDDASPIFGVVAGVDFPIGGDLFAGVEGNFHFGTDAVDYEYGALARFGIVDSSGTKYYLRGGYQEIELDVEEILNVELDDGDLDGVDTSDGDLIVGAGIDIPLAGGKLRFNVDTVSFDTVRGTTGFVFSF</sequence>
<dbReference type="Proteomes" id="UP001231445">
    <property type="component" value="Chromosome"/>
</dbReference>
<dbReference type="AlphaFoldDB" id="A0A9Y2B6I2"/>
<keyword evidence="1" id="KW-0732">Signal</keyword>
<evidence type="ECO:0000256" key="1">
    <source>
        <dbReference type="SAM" id="SignalP"/>
    </source>
</evidence>
<accession>A0A9Y2B6I2</accession>
<feature type="signal peptide" evidence="1">
    <location>
        <begin position="1"/>
        <end position="22"/>
    </location>
</feature>
<dbReference type="RefSeq" id="WP_285975281.1">
    <property type="nucleotide sequence ID" value="NZ_CP127221.1"/>
</dbReference>
<evidence type="ECO:0000313" key="2">
    <source>
        <dbReference type="EMBL" id="WIW94965.1"/>
    </source>
</evidence>
<organism evidence="2 3">
    <name type="scientific">Altererythrobacter rubellus</name>
    <dbReference type="NCBI Taxonomy" id="2173831"/>
    <lineage>
        <taxon>Bacteria</taxon>
        <taxon>Pseudomonadati</taxon>
        <taxon>Pseudomonadota</taxon>
        <taxon>Alphaproteobacteria</taxon>
        <taxon>Sphingomonadales</taxon>
        <taxon>Erythrobacteraceae</taxon>
        <taxon>Altererythrobacter</taxon>
    </lineage>
</organism>
<protein>
    <recommendedName>
        <fullName evidence="4">Outer membrane protein beta-barrel domain-containing protein</fullName>
    </recommendedName>
</protein>
<dbReference type="KEGG" id="arue:QQX03_08270"/>
<gene>
    <name evidence="2" type="ORF">QQX03_08270</name>
</gene>
<proteinExistence type="predicted"/>
<name>A0A9Y2B6I2_9SPHN</name>